<name>A0A9W8CNF6_9FUNG</name>
<dbReference type="OrthoDB" id="5518601at2759"/>
<organism evidence="2 3">
    <name type="scientific">Coemansia erecta</name>
    <dbReference type="NCBI Taxonomy" id="147472"/>
    <lineage>
        <taxon>Eukaryota</taxon>
        <taxon>Fungi</taxon>
        <taxon>Fungi incertae sedis</taxon>
        <taxon>Zoopagomycota</taxon>
        <taxon>Kickxellomycotina</taxon>
        <taxon>Kickxellomycetes</taxon>
        <taxon>Kickxellales</taxon>
        <taxon>Kickxellaceae</taxon>
        <taxon>Coemansia</taxon>
    </lineage>
</organism>
<evidence type="ECO:0000313" key="3">
    <source>
        <dbReference type="Proteomes" id="UP001149813"/>
    </source>
</evidence>
<keyword evidence="1" id="KW-0812">Transmembrane</keyword>
<reference evidence="2" key="1">
    <citation type="submission" date="2022-07" db="EMBL/GenBank/DDBJ databases">
        <title>Phylogenomic reconstructions and comparative analyses of Kickxellomycotina fungi.</title>
        <authorList>
            <person name="Reynolds N.K."/>
            <person name="Stajich J.E."/>
            <person name="Barry K."/>
            <person name="Grigoriev I.V."/>
            <person name="Crous P."/>
            <person name="Smith M.E."/>
        </authorList>
    </citation>
    <scope>NUCLEOTIDE SEQUENCE</scope>
    <source>
        <strain evidence="2">NBRC 32514</strain>
    </source>
</reference>
<keyword evidence="3" id="KW-1185">Reference proteome</keyword>
<accession>A0A9W8CNF6</accession>
<dbReference type="EMBL" id="JANBOJ010000289">
    <property type="protein sequence ID" value="KAJ1720160.1"/>
    <property type="molecule type" value="Genomic_DNA"/>
</dbReference>
<dbReference type="AlphaFoldDB" id="A0A9W8CNF6"/>
<gene>
    <name evidence="2" type="ORF">LPJ53_005182</name>
</gene>
<sequence>MFPTARMIGRLMSGRLQSLPGRMSFPLHAHPSTCILLRPHALSSVPLHRSIHDKPAAAPTSPLPTPNTAHPTKLPFYDMPMSKQVRHLRMVFLVNVFCSTAISLWVRLDDVYTVLAAGGIMTAGFIPLALVQLMYRDHIRSIRILGPLSKKAQLMQRKADPESQIEYPLSNDTPLLVEKFSLTGSDPKTPLYVGDLKPGEERKYSVQWVYQPEGGRKVRFRVAKKVIQFHPDMRALDQIIRQNAALGITAETSAKQAKKLRKKAEQNTPV</sequence>
<dbReference type="Proteomes" id="UP001149813">
    <property type="component" value="Unassembled WGS sequence"/>
</dbReference>
<protein>
    <submittedName>
        <fullName evidence="2">Uncharacterized protein</fullName>
    </submittedName>
</protein>
<comment type="caution">
    <text evidence="2">The sequence shown here is derived from an EMBL/GenBank/DDBJ whole genome shotgun (WGS) entry which is preliminary data.</text>
</comment>
<feature type="transmembrane region" description="Helical" evidence="1">
    <location>
        <begin position="112"/>
        <end position="135"/>
    </location>
</feature>
<feature type="transmembrane region" description="Helical" evidence="1">
    <location>
        <begin position="88"/>
        <end position="106"/>
    </location>
</feature>
<keyword evidence="1" id="KW-1133">Transmembrane helix</keyword>
<evidence type="ECO:0000313" key="2">
    <source>
        <dbReference type="EMBL" id="KAJ1720160.1"/>
    </source>
</evidence>
<evidence type="ECO:0000256" key="1">
    <source>
        <dbReference type="SAM" id="Phobius"/>
    </source>
</evidence>
<proteinExistence type="predicted"/>
<keyword evidence="1" id="KW-0472">Membrane</keyword>